<evidence type="ECO:0000256" key="1">
    <source>
        <dbReference type="SAM" id="MobiDB-lite"/>
    </source>
</evidence>
<dbReference type="AlphaFoldDB" id="A0A2G9QK16"/>
<feature type="compositionally biased region" description="Polar residues" evidence="1">
    <location>
        <begin position="1"/>
        <end position="11"/>
    </location>
</feature>
<organism evidence="2 3">
    <name type="scientific">Aquarana catesbeiana</name>
    <name type="common">American bullfrog</name>
    <name type="synonym">Rana catesbeiana</name>
    <dbReference type="NCBI Taxonomy" id="8400"/>
    <lineage>
        <taxon>Eukaryota</taxon>
        <taxon>Metazoa</taxon>
        <taxon>Chordata</taxon>
        <taxon>Craniata</taxon>
        <taxon>Vertebrata</taxon>
        <taxon>Euteleostomi</taxon>
        <taxon>Amphibia</taxon>
        <taxon>Batrachia</taxon>
        <taxon>Anura</taxon>
        <taxon>Neobatrachia</taxon>
        <taxon>Ranoidea</taxon>
        <taxon>Ranidae</taxon>
        <taxon>Aquarana</taxon>
    </lineage>
</organism>
<proteinExistence type="predicted"/>
<sequence>MAETQQVLYSSNEEESPEQETSRSRRRRFKASNMSFEEMVEILKRADYDGKYGPYLNPNVRKAKIMTKVMKSLRRNFGTIVPYFQTMFHIPISGLKYLCAKYTFCFTLKGKQRLGKYEDTRDPHHLLKKGNKGHNLRMWRKEMWWRLSPQQVMFRLWYQNLVISPVTVHNGWSRKSCFVVLIWTLSKKKTKEIEQRLKNMIDVLGRI</sequence>
<feature type="region of interest" description="Disordered" evidence="1">
    <location>
        <begin position="1"/>
        <end position="28"/>
    </location>
</feature>
<gene>
    <name evidence="2" type="ORF">AB205_0170500</name>
</gene>
<keyword evidence="3" id="KW-1185">Reference proteome</keyword>
<reference evidence="3" key="1">
    <citation type="journal article" date="2017" name="Nat. Commun.">
        <title>The North American bullfrog draft genome provides insight into hormonal regulation of long noncoding RNA.</title>
        <authorList>
            <person name="Hammond S.A."/>
            <person name="Warren R.L."/>
            <person name="Vandervalk B.P."/>
            <person name="Kucuk E."/>
            <person name="Khan H."/>
            <person name="Gibb E.A."/>
            <person name="Pandoh P."/>
            <person name="Kirk H."/>
            <person name="Zhao Y."/>
            <person name="Jones M."/>
            <person name="Mungall A.J."/>
            <person name="Coope R."/>
            <person name="Pleasance S."/>
            <person name="Moore R.A."/>
            <person name="Holt R.A."/>
            <person name="Round J.M."/>
            <person name="Ohora S."/>
            <person name="Walle B.V."/>
            <person name="Veldhoen N."/>
            <person name="Helbing C.C."/>
            <person name="Birol I."/>
        </authorList>
    </citation>
    <scope>NUCLEOTIDE SEQUENCE [LARGE SCALE GENOMIC DNA]</scope>
</reference>
<evidence type="ECO:0000313" key="3">
    <source>
        <dbReference type="Proteomes" id="UP000228934"/>
    </source>
</evidence>
<dbReference type="EMBL" id="KV960190">
    <property type="protein sequence ID" value="PIO15906.1"/>
    <property type="molecule type" value="Genomic_DNA"/>
</dbReference>
<protein>
    <submittedName>
        <fullName evidence="2">Uncharacterized protein</fullName>
    </submittedName>
</protein>
<name>A0A2G9QK16_AQUCT</name>
<dbReference type="Proteomes" id="UP000228934">
    <property type="component" value="Unassembled WGS sequence"/>
</dbReference>
<evidence type="ECO:0000313" key="2">
    <source>
        <dbReference type="EMBL" id="PIO15906.1"/>
    </source>
</evidence>
<accession>A0A2G9QK16</accession>